<accession>A0AAT9GSW2</accession>
<dbReference type="InterPro" id="IPR029014">
    <property type="entry name" value="NiFe-Hase_large"/>
</dbReference>
<dbReference type="Gene3D" id="1.10.645.10">
    <property type="entry name" value="Cytochrome-c3 Hydrogenase, chain B"/>
    <property type="match status" value="2"/>
</dbReference>
<reference evidence="2" key="1">
    <citation type="submission" date="2024-03" db="EMBL/GenBank/DDBJ databases">
        <title>Complete genome sequence of Sulfurisphaera javensis strain KD-1.</title>
        <authorList>
            <person name="Sakai H."/>
            <person name="Nur N."/>
            <person name="Suwanto A."/>
            <person name="Kurosawa N."/>
        </authorList>
    </citation>
    <scope>NUCLEOTIDE SEQUENCE</scope>
    <source>
        <strain evidence="2">KD-1</strain>
    </source>
</reference>
<evidence type="ECO:0000313" key="2">
    <source>
        <dbReference type="EMBL" id="BFH73953.1"/>
    </source>
</evidence>
<dbReference type="KEGG" id="sjv:SJAV_18970"/>
<organism evidence="2">
    <name type="scientific">Sulfurisphaera javensis</name>
    <dbReference type="NCBI Taxonomy" id="2049879"/>
    <lineage>
        <taxon>Archaea</taxon>
        <taxon>Thermoproteota</taxon>
        <taxon>Thermoprotei</taxon>
        <taxon>Sulfolobales</taxon>
        <taxon>Sulfolobaceae</taxon>
        <taxon>Sulfurisphaera</taxon>
    </lineage>
</organism>
<dbReference type="EMBL" id="AP031322">
    <property type="protein sequence ID" value="BFH73953.1"/>
    <property type="molecule type" value="Genomic_DNA"/>
</dbReference>
<dbReference type="GeneID" id="92354849"/>
<feature type="binding site" evidence="1">
    <location>
        <position position="56"/>
    </location>
    <ligand>
        <name>Ni(2+)</name>
        <dbReference type="ChEBI" id="CHEBI:49786"/>
    </ligand>
</feature>
<keyword evidence="1" id="KW-0460">Magnesium</keyword>
<dbReference type="GO" id="GO:0016151">
    <property type="term" value="F:nickel cation binding"/>
    <property type="evidence" value="ECO:0007669"/>
    <property type="project" value="InterPro"/>
</dbReference>
<keyword evidence="1" id="KW-0479">Metal-binding</keyword>
<proteinExistence type="predicted"/>
<keyword evidence="1" id="KW-0408">Iron</keyword>
<name>A0AAT9GSW2_9CREN</name>
<protein>
    <recommendedName>
        <fullName evidence="3">Hydrogenase</fullName>
    </recommendedName>
</protein>
<sequence length="388" mass="44418">MSLYDLEIIDLDVFVKEGKVVKAKCSGNKIRGFEKSFIGKEAKIFYEILPRVLATCSQSHLYVYLQPHMNTPITEILMTLEIVDSHLKHPYAYWFPHLIKDEQFSFPSGDKFKRVSLISRKIKELMEKIGGRWPHIDYIKENKEIRLRKDDIKDITSFIENELLGMSIEDFLSVKNIEDFSGDMKLLIEKGIEALDWNTGLRDHLVVGYPFSGNFDYNKIEDKGIEVLYDGKKVEVGPLAQALTFDQLVKNYFNKYGPSPLLREISRVKVLAKLLNNIRDTELKSEKFEPQDGHFISFAESIRGSLIHDYIIKDGKILSYKIIQPTTFIASPNGALEKSVVGLHIKNPKDPVELALTVSSLDTCFVTRVKVFDDNNNLLTTKRIGGFC</sequence>
<feature type="binding site" evidence="1">
    <location>
        <position position="322"/>
    </location>
    <ligand>
        <name>Mg(2+)</name>
        <dbReference type="ChEBI" id="CHEBI:18420"/>
    </ligand>
</feature>
<dbReference type="PANTHER" id="PTHR42958:SF4">
    <property type="entry name" value="HYDROGENASE EXPRESSION_FORMATION PROTEIN HUPK"/>
    <property type="match status" value="1"/>
</dbReference>
<evidence type="ECO:0008006" key="3">
    <source>
        <dbReference type="Google" id="ProtNLM"/>
    </source>
</evidence>
<dbReference type="PANTHER" id="PTHR42958">
    <property type="entry name" value="HYDROGENASE-2 LARGE CHAIN"/>
    <property type="match status" value="1"/>
</dbReference>
<feature type="binding site" evidence="1">
    <location>
        <position position="34"/>
    </location>
    <ligand>
        <name>Mg(2+)</name>
        <dbReference type="ChEBI" id="CHEBI:18420"/>
    </ligand>
</feature>
<feature type="binding site" evidence="1">
    <location>
        <position position="364"/>
    </location>
    <ligand>
        <name>Ni(2+)</name>
        <dbReference type="ChEBI" id="CHEBI:49786"/>
    </ligand>
</feature>
<evidence type="ECO:0000256" key="1">
    <source>
        <dbReference type="PIRSR" id="PIRSR601501-1"/>
    </source>
</evidence>
<comment type="cofactor">
    <cofactor evidence="1">
        <name>Ni(2+)</name>
        <dbReference type="ChEBI" id="CHEBI:49786"/>
    </cofactor>
</comment>
<dbReference type="InterPro" id="IPR050867">
    <property type="entry name" value="NiFe/NiFeSe_hydrgnase_LSU"/>
</dbReference>
<dbReference type="AlphaFoldDB" id="A0AAT9GSW2"/>
<dbReference type="SUPFAM" id="SSF56762">
    <property type="entry name" value="HydB/Nqo4-like"/>
    <property type="match status" value="1"/>
</dbReference>
<dbReference type="RefSeq" id="WP_369609505.1">
    <property type="nucleotide sequence ID" value="NZ_AP031322.1"/>
</dbReference>
<dbReference type="InterPro" id="IPR001501">
    <property type="entry name" value="Ni-dep_hyd_lsu"/>
</dbReference>
<dbReference type="Pfam" id="PF00374">
    <property type="entry name" value="NiFeSe_Hases"/>
    <property type="match status" value="1"/>
</dbReference>
<feature type="binding site" evidence="1">
    <location>
        <position position="56"/>
    </location>
    <ligand>
        <name>Fe cation</name>
        <dbReference type="ChEBI" id="CHEBI:24875"/>
    </ligand>
</feature>
<keyword evidence="1" id="KW-0533">Nickel</keyword>
<comment type="cofactor">
    <cofactor evidence="1">
        <name>Fe cation</name>
        <dbReference type="ChEBI" id="CHEBI:24875"/>
    </cofactor>
</comment>
<gene>
    <name evidence="2" type="ORF">SJAV_18970</name>
</gene>